<dbReference type="VEuPathDB" id="ToxoDB:ETH2_1205100"/>
<evidence type="ECO:0000313" key="2">
    <source>
        <dbReference type="EMBL" id="CDJ40986.1"/>
    </source>
</evidence>
<organism evidence="2 3">
    <name type="scientific">Eimeria tenella</name>
    <name type="common">Coccidian parasite</name>
    <dbReference type="NCBI Taxonomy" id="5802"/>
    <lineage>
        <taxon>Eukaryota</taxon>
        <taxon>Sar</taxon>
        <taxon>Alveolata</taxon>
        <taxon>Apicomplexa</taxon>
        <taxon>Conoidasida</taxon>
        <taxon>Coccidia</taxon>
        <taxon>Eucoccidiorida</taxon>
        <taxon>Eimeriorina</taxon>
        <taxon>Eimeriidae</taxon>
        <taxon>Eimeria</taxon>
    </lineage>
</organism>
<name>U6KSQ0_EIMTE</name>
<feature type="domain" description="G" evidence="1">
    <location>
        <begin position="200"/>
        <end position="272"/>
    </location>
</feature>
<dbReference type="AlphaFoldDB" id="U6KSQ0"/>
<dbReference type="GO" id="GO:0005525">
    <property type="term" value="F:GTP binding"/>
    <property type="evidence" value="ECO:0007669"/>
    <property type="project" value="InterPro"/>
</dbReference>
<proteinExistence type="predicted"/>
<dbReference type="VEuPathDB" id="ToxoDB:ETH_00005730"/>
<reference evidence="2" key="1">
    <citation type="submission" date="2013-10" db="EMBL/GenBank/DDBJ databases">
        <title>Genomic analysis of the causative agents of coccidiosis in chickens.</title>
        <authorList>
            <person name="Reid A.J."/>
            <person name="Blake D."/>
            <person name="Billington K."/>
            <person name="Browne H."/>
            <person name="Dunn M."/>
            <person name="Hung S."/>
            <person name="Kawahara F."/>
            <person name="Miranda-Saavedra D."/>
            <person name="Mourier T."/>
            <person name="Nagra H."/>
            <person name="Otto T.D."/>
            <person name="Rawlings N."/>
            <person name="Sanchez A."/>
            <person name="Sanders M."/>
            <person name="Subramaniam C."/>
            <person name="Tay Y."/>
            <person name="Dear P."/>
            <person name="Doerig C."/>
            <person name="Gruber A."/>
            <person name="Parkinson J."/>
            <person name="Shirley M."/>
            <person name="Wan K.L."/>
            <person name="Berriman M."/>
            <person name="Tomley F."/>
            <person name="Pain A."/>
        </authorList>
    </citation>
    <scope>NUCLEOTIDE SEQUENCE [LARGE SCALE GENOMIC DNA]</scope>
    <source>
        <strain evidence="2">Houghton</strain>
    </source>
</reference>
<evidence type="ECO:0000259" key="1">
    <source>
        <dbReference type="Pfam" id="PF01926"/>
    </source>
</evidence>
<dbReference type="PANTHER" id="PTHR46434:SF1">
    <property type="entry name" value="GENETIC INTERACTOR OF PROHIBITINS 3, MITOCHONDRIAL"/>
    <property type="match status" value="1"/>
</dbReference>
<dbReference type="SUPFAM" id="SSF52540">
    <property type="entry name" value="P-loop containing nucleoside triphosphate hydrolases"/>
    <property type="match status" value="1"/>
</dbReference>
<dbReference type="EMBL" id="HG675415">
    <property type="protein sequence ID" value="CDJ40986.1"/>
    <property type="molecule type" value="Genomic_DNA"/>
</dbReference>
<dbReference type="Proteomes" id="UP000030747">
    <property type="component" value="Unassembled WGS sequence"/>
</dbReference>
<dbReference type="OrthoDB" id="1696305at2759"/>
<dbReference type="InterPro" id="IPR050896">
    <property type="entry name" value="Mito_lipid_metab_GTPase"/>
</dbReference>
<dbReference type="PANTHER" id="PTHR46434">
    <property type="entry name" value="GENETIC INTERACTOR OF PROHIBITINS 3, MITOCHONDRIAL"/>
    <property type="match status" value="1"/>
</dbReference>
<dbReference type="OMA" id="QHYRSID"/>
<sequence length="337" mass="37678">MQQNSPKFRVRTSLLTCQRCYRIQHYRSIDVEREWGVWGRVEGLEGLSVSSVVSKVVCKMPRSSLVIKLVDVCDLEASVVPELFESCRQKGLRVLWALNRVDCLPRDTNLNEVRHWVRRMVRQIRNVHIDDCVLISSATGFGFDTLERRIGEILSEDTPRLRPAAAAAAAGDGALSTAADAYEDAQQQQQQQKQQQGRFIFVVGRVNSGKSTFVNRFLKFVGYKHFGTLHLKRAVGGATRSPLPGTTLDILPFGLPKGFKLIDTPGVPSEHQVTGLLRQGFDLFSVVPTKRMQPLTYPLKKGQTLIVGSLARIDLVEGATALCTCYFSHRVTLHICK</sequence>
<dbReference type="Gene3D" id="3.40.50.300">
    <property type="entry name" value="P-loop containing nucleotide triphosphate hydrolases"/>
    <property type="match status" value="1"/>
</dbReference>
<dbReference type="GO" id="GO:0005739">
    <property type="term" value="C:mitochondrion"/>
    <property type="evidence" value="ECO:0007669"/>
    <property type="project" value="TreeGrafter"/>
</dbReference>
<dbReference type="Pfam" id="PF01926">
    <property type="entry name" value="MMR_HSR1"/>
    <property type="match status" value="1"/>
</dbReference>
<dbReference type="RefSeq" id="XP_013231736.1">
    <property type="nucleotide sequence ID" value="XM_013376282.1"/>
</dbReference>
<accession>U6KSQ0</accession>
<evidence type="ECO:0000313" key="3">
    <source>
        <dbReference type="Proteomes" id="UP000030747"/>
    </source>
</evidence>
<dbReference type="GeneID" id="25250354"/>
<dbReference type="InterPro" id="IPR027417">
    <property type="entry name" value="P-loop_NTPase"/>
</dbReference>
<protein>
    <recommendedName>
        <fullName evidence="1">G domain-containing protein</fullName>
    </recommendedName>
</protein>
<gene>
    <name evidence="2" type="ORF">ETH_00005730</name>
</gene>
<keyword evidence="3" id="KW-1185">Reference proteome</keyword>
<reference evidence="2" key="2">
    <citation type="submission" date="2013-10" db="EMBL/GenBank/DDBJ databases">
        <authorList>
            <person name="Aslett M."/>
        </authorList>
    </citation>
    <scope>NUCLEOTIDE SEQUENCE [LARGE SCALE GENOMIC DNA]</scope>
    <source>
        <strain evidence="2">Houghton</strain>
    </source>
</reference>
<dbReference type="InterPro" id="IPR006073">
    <property type="entry name" value="GTP-bd"/>
</dbReference>